<evidence type="ECO:0000256" key="1">
    <source>
        <dbReference type="ARBA" id="ARBA00004141"/>
    </source>
</evidence>
<feature type="transmembrane region" description="Helical" evidence="5">
    <location>
        <begin position="155"/>
        <end position="176"/>
    </location>
</feature>
<dbReference type="InterPro" id="IPR001902">
    <property type="entry name" value="SLC26A/SulP_fam"/>
</dbReference>
<feature type="transmembrane region" description="Helical" evidence="5">
    <location>
        <begin position="238"/>
        <end position="261"/>
    </location>
</feature>
<dbReference type="Gene3D" id="3.30.750.24">
    <property type="entry name" value="STAS domain"/>
    <property type="match status" value="1"/>
</dbReference>
<evidence type="ECO:0000256" key="4">
    <source>
        <dbReference type="ARBA" id="ARBA00023136"/>
    </source>
</evidence>
<name>A0A8K0JWV1_LADFU</name>
<dbReference type="OrthoDB" id="288203at2759"/>
<dbReference type="InterPro" id="IPR002645">
    <property type="entry name" value="STAS_dom"/>
</dbReference>
<evidence type="ECO:0000313" key="8">
    <source>
        <dbReference type="EMBL" id="KAG8223320.1"/>
    </source>
</evidence>
<dbReference type="SUPFAM" id="SSF52091">
    <property type="entry name" value="SpoIIaa-like"/>
    <property type="match status" value="1"/>
</dbReference>
<feature type="transmembrane region" description="Helical" evidence="5">
    <location>
        <begin position="304"/>
        <end position="323"/>
    </location>
</feature>
<gene>
    <name evidence="8" type="ORF">J437_LFUL001197</name>
</gene>
<evidence type="ECO:0000256" key="2">
    <source>
        <dbReference type="ARBA" id="ARBA00022692"/>
    </source>
</evidence>
<sequence>MVTAARWSLRRESDAARSAGQRCVSCTKNFIRRRFPPLKWGPTYDSHKAASDAVAGITIGLTLIPQAIAYAGLAGLSAQYGLYSSFAGSFVYILLGTCPEVNIGPSALLSLLTFNYTHDTSPEMAVLLCFLAGIIELLCGIFHLGFLVEFVSLPVISGFTSAAALIIACAQIKGLLGLKYKAEGFKEIWVQVYHHVGEARTWDIVLSVCCVTTLLLIRMLKDFKVKEDTPRGRTLNKFFWFFANARNALVVVVCAFIAFIFKSKGETPFVLTGEIDVGLPAVGPPPFSTSFGNSTYGFMDMCRYLGSGVFVTPIIGILGNVAIAKAFANGKVVDATQEMIALGFCNIIGSFFRSMPVNGSFSRSAVSNASGVLTPFAGVYTGVMVILALTFLTPYFYYIPKATLASVIICAVIFMVDIGKVKPMWKSNKRDLVPAFITFFACLLIGVEYGLLVGVAVDVAFVMYGSARPEIVVEKITDIPGVPPYLKVTPDSGLMFPAIDYLREVVSCTRADEKLSNMPLVVDCVQVHRADFTVMHGIESLIKDFKKCGQHIVFHRLTPSVRRVLDTITIPEFITSSSDSDLHHILRGFTLEDRIPTDTKLEMEMSKRSSSVSIKDSGV</sequence>
<proteinExistence type="predicted"/>
<keyword evidence="4 5" id="KW-0472">Membrane</keyword>
<dbReference type="InterPro" id="IPR011547">
    <property type="entry name" value="SLC26A/SulP_dom"/>
</dbReference>
<dbReference type="CDD" id="cd07042">
    <property type="entry name" value="STAS_SulP_like_sulfate_transporter"/>
    <property type="match status" value="1"/>
</dbReference>
<feature type="transmembrane region" description="Helical" evidence="5">
    <location>
        <begin position="398"/>
        <end position="416"/>
    </location>
</feature>
<feature type="transmembrane region" description="Helical" evidence="5">
    <location>
        <begin position="80"/>
        <end position="104"/>
    </location>
</feature>
<feature type="transmembrane region" description="Helical" evidence="5">
    <location>
        <begin position="372"/>
        <end position="391"/>
    </location>
</feature>
<accession>A0A8K0JWV1</accession>
<feature type="transmembrane region" description="Helical" evidence="5">
    <location>
        <begin position="53"/>
        <end position="73"/>
    </location>
</feature>
<reference evidence="8" key="1">
    <citation type="submission" date="2013-04" db="EMBL/GenBank/DDBJ databases">
        <authorList>
            <person name="Qu J."/>
            <person name="Murali S.C."/>
            <person name="Bandaranaike D."/>
            <person name="Bellair M."/>
            <person name="Blankenburg K."/>
            <person name="Chao H."/>
            <person name="Dinh H."/>
            <person name="Doddapaneni H."/>
            <person name="Downs B."/>
            <person name="Dugan-Rocha S."/>
            <person name="Elkadiri S."/>
            <person name="Gnanaolivu R.D."/>
            <person name="Hernandez B."/>
            <person name="Javaid M."/>
            <person name="Jayaseelan J.C."/>
            <person name="Lee S."/>
            <person name="Li M."/>
            <person name="Ming W."/>
            <person name="Munidasa M."/>
            <person name="Muniz J."/>
            <person name="Nguyen L."/>
            <person name="Ongeri F."/>
            <person name="Osuji N."/>
            <person name="Pu L.-L."/>
            <person name="Puazo M."/>
            <person name="Qu C."/>
            <person name="Quiroz J."/>
            <person name="Raj R."/>
            <person name="Weissenberger G."/>
            <person name="Xin Y."/>
            <person name="Zou X."/>
            <person name="Han Y."/>
            <person name="Richards S."/>
            <person name="Worley K."/>
            <person name="Muzny D."/>
            <person name="Gibbs R."/>
        </authorList>
    </citation>
    <scope>NUCLEOTIDE SEQUENCE</scope>
    <source>
        <strain evidence="8">Sampled in the wild</strain>
    </source>
</reference>
<feature type="transmembrane region" description="Helical" evidence="5">
    <location>
        <begin position="436"/>
        <end position="461"/>
    </location>
</feature>
<keyword evidence="3 5" id="KW-1133">Transmembrane helix</keyword>
<dbReference type="Pfam" id="PF01740">
    <property type="entry name" value="STAS"/>
    <property type="match status" value="1"/>
</dbReference>
<keyword evidence="2 5" id="KW-0812">Transmembrane</keyword>
<dbReference type="PANTHER" id="PTHR11814">
    <property type="entry name" value="SULFATE TRANSPORTER"/>
    <property type="match status" value="1"/>
</dbReference>
<dbReference type="GO" id="GO:0016020">
    <property type="term" value="C:membrane"/>
    <property type="evidence" value="ECO:0007669"/>
    <property type="project" value="UniProtKB-SubCell"/>
</dbReference>
<evidence type="ECO:0000256" key="5">
    <source>
        <dbReference type="SAM" id="Phobius"/>
    </source>
</evidence>
<organism evidence="8 9">
    <name type="scientific">Ladona fulva</name>
    <name type="common">Scarce chaser dragonfly</name>
    <name type="synonym">Libellula fulva</name>
    <dbReference type="NCBI Taxonomy" id="123851"/>
    <lineage>
        <taxon>Eukaryota</taxon>
        <taxon>Metazoa</taxon>
        <taxon>Ecdysozoa</taxon>
        <taxon>Arthropoda</taxon>
        <taxon>Hexapoda</taxon>
        <taxon>Insecta</taxon>
        <taxon>Pterygota</taxon>
        <taxon>Palaeoptera</taxon>
        <taxon>Odonata</taxon>
        <taxon>Epiprocta</taxon>
        <taxon>Anisoptera</taxon>
        <taxon>Libelluloidea</taxon>
        <taxon>Libellulidae</taxon>
        <taxon>Ladona</taxon>
    </lineage>
</organism>
<dbReference type="AlphaFoldDB" id="A0A8K0JWV1"/>
<evidence type="ECO:0000259" key="6">
    <source>
        <dbReference type="Pfam" id="PF00916"/>
    </source>
</evidence>
<protein>
    <recommendedName>
        <fullName evidence="10">Sodium-independent sulfate anion transporter</fullName>
    </recommendedName>
</protein>
<feature type="transmembrane region" description="Helical" evidence="5">
    <location>
        <begin position="124"/>
        <end position="148"/>
    </location>
</feature>
<evidence type="ECO:0000313" key="9">
    <source>
        <dbReference type="Proteomes" id="UP000792457"/>
    </source>
</evidence>
<evidence type="ECO:0008006" key="10">
    <source>
        <dbReference type="Google" id="ProtNLM"/>
    </source>
</evidence>
<feature type="transmembrane region" description="Helical" evidence="5">
    <location>
        <begin position="335"/>
        <end position="352"/>
    </location>
</feature>
<feature type="domain" description="SLC26A/SulP transporter" evidence="6">
    <location>
        <begin position="51"/>
        <end position="437"/>
    </location>
</feature>
<dbReference type="Proteomes" id="UP000792457">
    <property type="component" value="Unassembled WGS sequence"/>
</dbReference>
<dbReference type="InterPro" id="IPR036513">
    <property type="entry name" value="STAS_dom_sf"/>
</dbReference>
<dbReference type="GO" id="GO:0055085">
    <property type="term" value="P:transmembrane transport"/>
    <property type="evidence" value="ECO:0007669"/>
    <property type="project" value="InterPro"/>
</dbReference>
<dbReference type="Pfam" id="PF00916">
    <property type="entry name" value="Sulfate_transp"/>
    <property type="match status" value="1"/>
</dbReference>
<comment type="subcellular location">
    <subcellularLocation>
        <location evidence="1">Membrane</location>
        <topology evidence="1">Multi-pass membrane protein</topology>
    </subcellularLocation>
</comment>
<keyword evidence="9" id="KW-1185">Reference proteome</keyword>
<evidence type="ECO:0000256" key="3">
    <source>
        <dbReference type="ARBA" id="ARBA00022989"/>
    </source>
</evidence>
<dbReference type="EMBL" id="KZ308157">
    <property type="protein sequence ID" value="KAG8223320.1"/>
    <property type="molecule type" value="Genomic_DNA"/>
</dbReference>
<feature type="domain" description="STAS" evidence="7">
    <location>
        <begin position="482"/>
        <end position="574"/>
    </location>
</feature>
<reference evidence="8" key="2">
    <citation type="submission" date="2017-10" db="EMBL/GenBank/DDBJ databases">
        <title>Ladona fulva Genome sequencing and assembly.</title>
        <authorList>
            <person name="Murali S."/>
            <person name="Richards S."/>
            <person name="Bandaranaike D."/>
            <person name="Bellair M."/>
            <person name="Blankenburg K."/>
            <person name="Chao H."/>
            <person name="Dinh H."/>
            <person name="Doddapaneni H."/>
            <person name="Dugan-Rocha S."/>
            <person name="Elkadiri S."/>
            <person name="Gnanaolivu R."/>
            <person name="Hernandez B."/>
            <person name="Skinner E."/>
            <person name="Javaid M."/>
            <person name="Lee S."/>
            <person name="Li M."/>
            <person name="Ming W."/>
            <person name="Munidasa M."/>
            <person name="Muniz J."/>
            <person name="Nguyen L."/>
            <person name="Hughes D."/>
            <person name="Osuji N."/>
            <person name="Pu L.-L."/>
            <person name="Puazo M."/>
            <person name="Qu C."/>
            <person name="Quiroz J."/>
            <person name="Raj R."/>
            <person name="Weissenberger G."/>
            <person name="Xin Y."/>
            <person name="Zou X."/>
            <person name="Han Y."/>
            <person name="Worley K."/>
            <person name="Muzny D."/>
            <person name="Gibbs R."/>
        </authorList>
    </citation>
    <scope>NUCLEOTIDE SEQUENCE</scope>
    <source>
        <strain evidence="8">Sampled in the wild</strain>
    </source>
</reference>
<evidence type="ECO:0000259" key="7">
    <source>
        <dbReference type="Pfam" id="PF01740"/>
    </source>
</evidence>
<comment type="caution">
    <text evidence="8">The sequence shown here is derived from an EMBL/GenBank/DDBJ whole genome shotgun (WGS) entry which is preliminary data.</text>
</comment>